<protein>
    <submittedName>
        <fullName evidence="1">Uncharacterized protein</fullName>
    </submittedName>
</protein>
<name>A0A0B6YYP1_9EUPU</name>
<organism evidence="1">
    <name type="scientific">Arion vulgaris</name>
    <dbReference type="NCBI Taxonomy" id="1028688"/>
    <lineage>
        <taxon>Eukaryota</taxon>
        <taxon>Metazoa</taxon>
        <taxon>Spiralia</taxon>
        <taxon>Lophotrochozoa</taxon>
        <taxon>Mollusca</taxon>
        <taxon>Gastropoda</taxon>
        <taxon>Heterobranchia</taxon>
        <taxon>Euthyneura</taxon>
        <taxon>Panpulmonata</taxon>
        <taxon>Eupulmonata</taxon>
        <taxon>Stylommatophora</taxon>
        <taxon>Helicina</taxon>
        <taxon>Arionoidea</taxon>
        <taxon>Arionidae</taxon>
        <taxon>Arion</taxon>
    </lineage>
</organism>
<dbReference type="AlphaFoldDB" id="A0A0B6YYP1"/>
<reference evidence="1" key="1">
    <citation type="submission" date="2014-12" db="EMBL/GenBank/DDBJ databases">
        <title>Insight into the proteome of Arion vulgaris.</title>
        <authorList>
            <person name="Aradska J."/>
            <person name="Bulat T."/>
            <person name="Smidak R."/>
            <person name="Sarate P."/>
            <person name="Gangsoo J."/>
            <person name="Sialana F."/>
            <person name="Bilban M."/>
            <person name="Lubec G."/>
        </authorList>
    </citation>
    <scope>NUCLEOTIDE SEQUENCE</scope>
    <source>
        <tissue evidence="1">Skin</tissue>
    </source>
</reference>
<feature type="non-terminal residue" evidence="1">
    <location>
        <position position="59"/>
    </location>
</feature>
<sequence>MPQGEKEEEEAPRVSFWMQPLPNTSVQRGVLFQIPCITPQLTGINFLEIFYYIFCNYII</sequence>
<proteinExistence type="predicted"/>
<evidence type="ECO:0000313" key="1">
    <source>
        <dbReference type="EMBL" id="CEK60610.1"/>
    </source>
</evidence>
<gene>
    <name evidence="1" type="primary">ORF39895</name>
</gene>
<accession>A0A0B6YYP1</accession>
<dbReference type="EMBL" id="HACG01013745">
    <property type="protein sequence ID" value="CEK60610.1"/>
    <property type="molecule type" value="Transcribed_RNA"/>
</dbReference>